<dbReference type="RefSeq" id="WP_168137423.1">
    <property type="nucleotide sequence ID" value="NZ_JAAVJR010000002.1"/>
</dbReference>
<dbReference type="Proteomes" id="UP000703674">
    <property type="component" value="Unassembled WGS sequence"/>
</dbReference>
<evidence type="ECO:0000313" key="3">
    <source>
        <dbReference type="Proteomes" id="UP000703674"/>
    </source>
</evidence>
<organism evidence="2 3">
    <name type="scientific">Salinimicrobium oceani</name>
    <dbReference type="NCBI Taxonomy" id="2722702"/>
    <lineage>
        <taxon>Bacteria</taxon>
        <taxon>Pseudomonadati</taxon>
        <taxon>Bacteroidota</taxon>
        <taxon>Flavobacteriia</taxon>
        <taxon>Flavobacteriales</taxon>
        <taxon>Flavobacteriaceae</taxon>
        <taxon>Salinimicrobium</taxon>
    </lineage>
</organism>
<evidence type="ECO:0000313" key="2">
    <source>
        <dbReference type="EMBL" id="NJW52319.1"/>
    </source>
</evidence>
<evidence type="ECO:0008006" key="4">
    <source>
        <dbReference type="Google" id="ProtNLM"/>
    </source>
</evidence>
<protein>
    <recommendedName>
        <fullName evidence="4">DUF748 domain-containing protein</fullName>
    </recommendedName>
</protein>
<keyword evidence="1" id="KW-0812">Transmembrane</keyword>
<gene>
    <name evidence="2" type="ORF">HC175_05260</name>
</gene>
<comment type="caution">
    <text evidence="2">The sequence shown here is derived from an EMBL/GenBank/DDBJ whole genome shotgun (WGS) entry which is preliminary data.</text>
</comment>
<keyword evidence="3" id="KW-1185">Reference proteome</keyword>
<accession>A0ABX1CY61</accession>
<reference evidence="2 3" key="1">
    <citation type="submission" date="2020-03" db="EMBL/GenBank/DDBJ databases">
        <title>Salinimicrobium sp. nov, isolated from SCS.</title>
        <authorList>
            <person name="Cao W.R."/>
        </authorList>
    </citation>
    <scope>NUCLEOTIDE SEQUENCE [LARGE SCALE GENOMIC DNA]</scope>
    <source>
        <strain evidence="3">J15B91</strain>
    </source>
</reference>
<keyword evidence="1" id="KW-0472">Membrane</keyword>
<feature type="transmembrane region" description="Helical" evidence="1">
    <location>
        <begin position="6"/>
        <end position="27"/>
    </location>
</feature>
<proteinExistence type="predicted"/>
<evidence type="ECO:0000256" key="1">
    <source>
        <dbReference type="SAM" id="Phobius"/>
    </source>
</evidence>
<name>A0ABX1CY61_9FLAO</name>
<dbReference type="EMBL" id="JAAVJR010000002">
    <property type="protein sequence ID" value="NJW52319.1"/>
    <property type="molecule type" value="Genomic_DNA"/>
</dbReference>
<sequence length="487" mass="56504">MKRKHLLIITLTILGLLLLGFLLNLFVKNRIERQLDELDSQISYENLEVNIFLNRIEISSVEAERPALSIGAKNVIFKGISYRELITSGEVVIDHLQVEQPRIIQYDKRKEGDTTQSRRQIRIKEIQLTNGIYKKMPNDSAATAFISFPEISLRPNKGDFSSLEMESYHMRLDSVYFKMNEEHFISLGASEVNNGKIEMKDFRIASFYSKNEFDQNIPYEKDRIELKVPEISLSGFDLQNHNDSIFIRGSKMVISEAFLKIYRNKLITDDTRRKALYNELLRKAPFKIDLEEIRVEKSEIIYEELAQQGRPAAAIRFAGVEGDIKNLHNIKKRDSHPRITARANFMRGTIVSLDWTFPVFSEANQFHVSGHFGRIEGEALDPFLIPAMNVQARGEINEVNFDFYGNEDILRGDFSMQYDKLRVELLKKEGSKKRNFLSSLANLLVDNDGEAGAQEWQVKVERNKQRSFWNFLWIGLRQGFTQILKQF</sequence>
<keyword evidence="1" id="KW-1133">Transmembrane helix</keyword>